<protein>
    <submittedName>
        <fullName evidence="2">Uncharacterized protein</fullName>
    </submittedName>
</protein>
<feature type="region of interest" description="Disordered" evidence="1">
    <location>
        <begin position="1"/>
        <end position="95"/>
    </location>
</feature>
<keyword evidence="3" id="KW-1185">Reference proteome</keyword>
<reference evidence="2 3" key="1">
    <citation type="journal article" date="2023" name="Life. Sci Alliance">
        <title>Evolutionary insights into 3D genome organization and epigenetic landscape of Vigna mungo.</title>
        <authorList>
            <person name="Junaid A."/>
            <person name="Singh B."/>
            <person name="Bhatia S."/>
        </authorList>
    </citation>
    <scope>NUCLEOTIDE SEQUENCE [LARGE SCALE GENOMIC DNA]</scope>
    <source>
        <strain evidence="2">Urdbean</strain>
    </source>
</reference>
<name>A0AAQ3S3F5_VIGMU</name>
<dbReference type="Proteomes" id="UP001374535">
    <property type="component" value="Chromosome 3"/>
</dbReference>
<dbReference type="AlphaFoldDB" id="A0AAQ3S3F5"/>
<dbReference type="EMBL" id="CP144698">
    <property type="protein sequence ID" value="WVZ17784.1"/>
    <property type="molecule type" value="Genomic_DNA"/>
</dbReference>
<evidence type="ECO:0000313" key="2">
    <source>
        <dbReference type="EMBL" id="WVZ17784.1"/>
    </source>
</evidence>
<evidence type="ECO:0000256" key="1">
    <source>
        <dbReference type="SAM" id="MobiDB-lite"/>
    </source>
</evidence>
<gene>
    <name evidence="2" type="ORF">V8G54_010766</name>
</gene>
<proteinExistence type="predicted"/>
<sequence length="115" mass="12810">MLNKPECLIGNKIQQTKKQHSVSNPVPTERGANNPIPHGHNQQQQPRQRFLHRSKGDSPEGNPHGSSPSGVKISILEIPHSHLTHSQRNNSGDMIMQVDNVLPKLNKPQKPTKTE</sequence>
<evidence type="ECO:0000313" key="3">
    <source>
        <dbReference type="Proteomes" id="UP001374535"/>
    </source>
</evidence>
<accession>A0AAQ3S3F5</accession>
<organism evidence="2 3">
    <name type="scientific">Vigna mungo</name>
    <name type="common">Black gram</name>
    <name type="synonym">Phaseolus mungo</name>
    <dbReference type="NCBI Taxonomy" id="3915"/>
    <lineage>
        <taxon>Eukaryota</taxon>
        <taxon>Viridiplantae</taxon>
        <taxon>Streptophyta</taxon>
        <taxon>Embryophyta</taxon>
        <taxon>Tracheophyta</taxon>
        <taxon>Spermatophyta</taxon>
        <taxon>Magnoliopsida</taxon>
        <taxon>eudicotyledons</taxon>
        <taxon>Gunneridae</taxon>
        <taxon>Pentapetalae</taxon>
        <taxon>rosids</taxon>
        <taxon>fabids</taxon>
        <taxon>Fabales</taxon>
        <taxon>Fabaceae</taxon>
        <taxon>Papilionoideae</taxon>
        <taxon>50 kb inversion clade</taxon>
        <taxon>NPAAA clade</taxon>
        <taxon>indigoferoid/millettioid clade</taxon>
        <taxon>Phaseoleae</taxon>
        <taxon>Vigna</taxon>
    </lineage>
</organism>